<dbReference type="EMBL" id="LGRX02024604">
    <property type="protein sequence ID" value="KAK3253844.1"/>
    <property type="molecule type" value="Genomic_DNA"/>
</dbReference>
<sequence length="346" mass="39248">MDDSEKKALVRSVSHEAKGALRKMMETATVHERGERRYPVHPSPCGEGCSDIDETVYEFLRATTFRRPKYFSMDKVLMSMFHEINYAAPTPYLRHTASVEDLELLRDLTVAEVCKNLSWTFVDETGTRRVYTSPQLAASYLLRNSGYSFTRATEVLPNPTMVQAKHGAPVDAPEVHRLRSRGDRGVQFRMLCLPAGHGKTNVAINGFMALLRAHNVERLTEAHAAVVEGGAPNEASVVDRSTDERLARVVVVVVPNNVYGQWHRRLYQECAEQGVRFYPSKVGRPAVMTAMRRLFWDCSSSENEGAPMHRGVLLLNPKQYRQSFLKCSALHGSRQRYCWHKTADYR</sequence>
<comment type="caution">
    <text evidence="1">The sequence shown here is derived from an EMBL/GenBank/DDBJ whole genome shotgun (WGS) entry which is preliminary data.</text>
</comment>
<protein>
    <submittedName>
        <fullName evidence="1">Uncharacterized protein</fullName>
    </submittedName>
</protein>
<accession>A0AAE0CGK0</accession>
<proteinExistence type="predicted"/>
<evidence type="ECO:0000313" key="2">
    <source>
        <dbReference type="Proteomes" id="UP001190700"/>
    </source>
</evidence>
<organism evidence="1 2">
    <name type="scientific">Cymbomonas tetramitiformis</name>
    <dbReference type="NCBI Taxonomy" id="36881"/>
    <lineage>
        <taxon>Eukaryota</taxon>
        <taxon>Viridiplantae</taxon>
        <taxon>Chlorophyta</taxon>
        <taxon>Pyramimonadophyceae</taxon>
        <taxon>Pyramimonadales</taxon>
        <taxon>Pyramimonadaceae</taxon>
        <taxon>Cymbomonas</taxon>
    </lineage>
</organism>
<gene>
    <name evidence="1" type="ORF">CYMTET_36931</name>
</gene>
<dbReference type="AlphaFoldDB" id="A0AAE0CGK0"/>
<reference evidence="1 2" key="1">
    <citation type="journal article" date="2015" name="Genome Biol. Evol.">
        <title>Comparative Genomics of a Bacterivorous Green Alga Reveals Evolutionary Causalities and Consequences of Phago-Mixotrophic Mode of Nutrition.</title>
        <authorList>
            <person name="Burns J.A."/>
            <person name="Paasch A."/>
            <person name="Narechania A."/>
            <person name="Kim E."/>
        </authorList>
    </citation>
    <scope>NUCLEOTIDE SEQUENCE [LARGE SCALE GENOMIC DNA]</scope>
    <source>
        <strain evidence="1 2">PLY_AMNH</strain>
    </source>
</reference>
<evidence type="ECO:0000313" key="1">
    <source>
        <dbReference type="EMBL" id="KAK3253844.1"/>
    </source>
</evidence>
<dbReference type="Proteomes" id="UP001190700">
    <property type="component" value="Unassembled WGS sequence"/>
</dbReference>
<keyword evidence="2" id="KW-1185">Reference proteome</keyword>
<name>A0AAE0CGK0_9CHLO</name>